<dbReference type="Pfam" id="PF00089">
    <property type="entry name" value="Trypsin"/>
    <property type="match status" value="1"/>
</dbReference>
<dbReference type="AlphaFoldDB" id="T1JRG3"/>
<dbReference type="SMART" id="SM00020">
    <property type="entry name" value="Tryp_SPc"/>
    <property type="match status" value="1"/>
</dbReference>
<keyword evidence="5" id="KW-1015">Disulfide bond</keyword>
<dbReference type="GO" id="GO:0006508">
    <property type="term" value="P:proteolysis"/>
    <property type="evidence" value="ECO:0007669"/>
    <property type="project" value="UniProtKB-KW"/>
</dbReference>
<evidence type="ECO:0000259" key="7">
    <source>
        <dbReference type="PROSITE" id="PS50240"/>
    </source>
</evidence>
<organism evidence="8 9">
    <name type="scientific">Tetranychus urticae</name>
    <name type="common">Two-spotted spider mite</name>
    <dbReference type="NCBI Taxonomy" id="32264"/>
    <lineage>
        <taxon>Eukaryota</taxon>
        <taxon>Metazoa</taxon>
        <taxon>Ecdysozoa</taxon>
        <taxon>Arthropoda</taxon>
        <taxon>Chelicerata</taxon>
        <taxon>Arachnida</taxon>
        <taxon>Acari</taxon>
        <taxon>Acariformes</taxon>
        <taxon>Trombidiformes</taxon>
        <taxon>Prostigmata</taxon>
        <taxon>Eleutherengona</taxon>
        <taxon>Raphignathae</taxon>
        <taxon>Tetranychoidea</taxon>
        <taxon>Tetranychidae</taxon>
        <taxon>Tetranychus</taxon>
    </lineage>
</organism>
<reference evidence="9" key="1">
    <citation type="submission" date="2011-08" db="EMBL/GenBank/DDBJ databases">
        <authorList>
            <person name="Rombauts S."/>
        </authorList>
    </citation>
    <scope>NUCLEOTIDE SEQUENCE</scope>
    <source>
        <strain evidence="9">London</strain>
    </source>
</reference>
<evidence type="ECO:0000256" key="6">
    <source>
        <dbReference type="SAM" id="SignalP"/>
    </source>
</evidence>
<feature type="chain" id="PRO_5004590656" description="Peptidase S1 domain-containing protein" evidence="6">
    <location>
        <begin position="19"/>
        <end position="298"/>
    </location>
</feature>
<dbReference type="EnsemblMetazoa" id="tetur01g06790.1">
    <property type="protein sequence ID" value="tetur01g06790.1"/>
    <property type="gene ID" value="tetur01g06790"/>
</dbReference>
<name>T1JRG3_TETUR</name>
<reference evidence="8" key="2">
    <citation type="submission" date="2015-06" db="UniProtKB">
        <authorList>
            <consortium name="EnsemblMetazoa"/>
        </authorList>
    </citation>
    <scope>IDENTIFICATION</scope>
</reference>
<dbReference type="InterPro" id="IPR050430">
    <property type="entry name" value="Peptidase_S1"/>
</dbReference>
<dbReference type="InterPro" id="IPR001254">
    <property type="entry name" value="Trypsin_dom"/>
</dbReference>
<keyword evidence="3" id="KW-0378">Hydrolase</keyword>
<evidence type="ECO:0000256" key="4">
    <source>
        <dbReference type="ARBA" id="ARBA00022825"/>
    </source>
</evidence>
<evidence type="ECO:0000256" key="3">
    <source>
        <dbReference type="ARBA" id="ARBA00022801"/>
    </source>
</evidence>
<evidence type="ECO:0000313" key="8">
    <source>
        <dbReference type="EnsemblMetazoa" id="tetur01g06790.1"/>
    </source>
</evidence>
<keyword evidence="2" id="KW-0645">Protease</keyword>
<accession>T1JRG3</accession>
<evidence type="ECO:0000313" key="9">
    <source>
        <dbReference type="Proteomes" id="UP000015104"/>
    </source>
</evidence>
<dbReference type="InterPro" id="IPR001314">
    <property type="entry name" value="Peptidase_S1A"/>
</dbReference>
<comment type="similarity">
    <text evidence="1">Belongs to the peptidase S1 family.</text>
</comment>
<sequence>MIQSAVLMIILYSNFVSSTEVEDPTELQEKIYWGQDVKQWGKYPYFCSIQLPDRNYQSGYRHFCGGALVEKRIVITAAHCLNNASLINDFLILPNYRNSPFKHPNDRVFKIKRYLLHPYFAKQRPTTMHDIGIILLDKADTRKNARLELPFRNLPFHTSVTMMGYGITEFGDQPYTLKEATVVIQNDKKCLDRKTGFEYSAFYNFCTQNSDGAGGCYRDAGSPAVWFYPPTNTTYLYGVLSSEQSPCATFHTDVFVSVFASLKFINDAYLQFSREELRCPRPPKPGQLRYEEWAKQLE</sequence>
<dbReference type="STRING" id="32264.T1JRG3"/>
<dbReference type="Proteomes" id="UP000015104">
    <property type="component" value="Unassembled WGS sequence"/>
</dbReference>
<protein>
    <recommendedName>
        <fullName evidence="7">Peptidase S1 domain-containing protein</fullName>
    </recommendedName>
</protein>
<dbReference type="SUPFAM" id="SSF50494">
    <property type="entry name" value="Trypsin-like serine proteases"/>
    <property type="match status" value="1"/>
</dbReference>
<feature type="signal peptide" evidence="6">
    <location>
        <begin position="1"/>
        <end position="18"/>
    </location>
</feature>
<dbReference type="HOGENOM" id="CLU_006842_6_0_1"/>
<dbReference type="PANTHER" id="PTHR24276">
    <property type="entry name" value="POLYSERASE-RELATED"/>
    <property type="match status" value="1"/>
</dbReference>
<dbReference type="KEGG" id="tut:107363786"/>
<dbReference type="eggNOG" id="KOG3627">
    <property type="taxonomic scope" value="Eukaryota"/>
</dbReference>
<dbReference type="PROSITE" id="PS50240">
    <property type="entry name" value="TRYPSIN_DOM"/>
    <property type="match status" value="1"/>
</dbReference>
<keyword evidence="6" id="KW-0732">Signal</keyword>
<evidence type="ECO:0000256" key="1">
    <source>
        <dbReference type="ARBA" id="ARBA00007664"/>
    </source>
</evidence>
<evidence type="ECO:0000256" key="2">
    <source>
        <dbReference type="ARBA" id="ARBA00022670"/>
    </source>
</evidence>
<dbReference type="InterPro" id="IPR009003">
    <property type="entry name" value="Peptidase_S1_PA"/>
</dbReference>
<keyword evidence="9" id="KW-1185">Reference proteome</keyword>
<evidence type="ECO:0000256" key="5">
    <source>
        <dbReference type="ARBA" id="ARBA00023157"/>
    </source>
</evidence>
<dbReference type="GO" id="GO:0004252">
    <property type="term" value="F:serine-type endopeptidase activity"/>
    <property type="evidence" value="ECO:0007669"/>
    <property type="project" value="InterPro"/>
</dbReference>
<dbReference type="OrthoDB" id="5565075at2759"/>
<dbReference type="InterPro" id="IPR018114">
    <property type="entry name" value="TRYPSIN_HIS"/>
</dbReference>
<keyword evidence="4" id="KW-0720">Serine protease</keyword>
<dbReference type="PANTHER" id="PTHR24276:SF96">
    <property type="entry name" value="PEPTIDASE S1 DOMAIN-CONTAINING PROTEIN"/>
    <property type="match status" value="1"/>
</dbReference>
<feature type="domain" description="Peptidase S1" evidence="7">
    <location>
        <begin position="31"/>
        <end position="298"/>
    </location>
</feature>
<dbReference type="EMBL" id="CAEY01000449">
    <property type="status" value="NOT_ANNOTATED_CDS"/>
    <property type="molecule type" value="Genomic_DNA"/>
</dbReference>
<dbReference type="Gene3D" id="2.40.10.10">
    <property type="entry name" value="Trypsin-like serine proteases"/>
    <property type="match status" value="1"/>
</dbReference>
<proteinExistence type="inferred from homology"/>
<dbReference type="PROSITE" id="PS00134">
    <property type="entry name" value="TRYPSIN_HIS"/>
    <property type="match status" value="1"/>
</dbReference>
<gene>
    <name evidence="8" type="primary">107363786</name>
</gene>
<dbReference type="PRINTS" id="PR00722">
    <property type="entry name" value="CHYMOTRYPSIN"/>
</dbReference>
<dbReference type="InterPro" id="IPR043504">
    <property type="entry name" value="Peptidase_S1_PA_chymotrypsin"/>
</dbReference>